<feature type="transmembrane region" description="Helical" evidence="1">
    <location>
        <begin position="61"/>
        <end position="85"/>
    </location>
</feature>
<dbReference type="EMBL" id="NQNY01000016">
    <property type="protein sequence ID" value="PAK21013.1"/>
    <property type="molecule type" value="Genomic_DNA"/>
</dbReference>
<sequence length="201" mass="24240">MAIRVNKWVRNSYIFVVVTSVLAITYFILQVVFIDIKEIYPFNVLQIKSYTASENYIINQFFIYGLTVSLVILMLYYLIFYFYILPRRTYTIVSRTFAAYFAILAFFINLEFLFQLYYSDWTFLQALVNENSDVYATFININYVNYLIRLGIYLGVAVVITIIWFSLVYYYYKRKNRKFVEWKRAQAQQQSSNSENYEQMQ</sequence>
<proteinExistence type="predicted"/>
<dbReference type="RefSeq" id="WP_095335128.1">
    <property type="nucleotide sequence ID" value="NZ_NQNY01000016.1"/>
</dbReference>
<reference evidence="3" key="1">
    <citation type="submission" date="2017-08" db="EMBL/GenBank/DDBJ databases">
        <authorList>
            <person name="Alvarez-Ponce D."/>
            <person name="Weitzman C.L."/>
            <person name="Tillett R.L."/>
            <person name="Sandmeier F.C."/>
            <person name="Tracy C.R."/>
        </authorList>
    </citation>
    <scope>NUCLEOTIDE SEQUENCE [LARGE SCALE GENOMIC DNA]</scope>
    <source>
        <strain evidence="3">723</strain>
    </source>
</reference>
<evidence type="ECO:0000256" key="1">
    <source>
        <dbReference type="SAM" id="Phobius"/>
    </source>
</evidence>
<feature type="transmembrane region" description="Helical" evidence="1">
    <location>
        <begin position="150"/>
        <end position="172"/>
    </location>
</feature>
<accession>A0A269THR0</accession>
<evidence type="ECO:0000313" key="2">
    <source>
        <dbReference type="EMBL" id="PAK21013.1"/>
    </source>
</evidence>
<feature type="transmembrane region" description="Helical" evidence="1">
    <location>
        <begin position="97"/>
        <end position="118"/>
    </location>
</feature>
<dbReference type="AlphaFoldDB" id="A0A269THR0"/>
<keyword evidence="1" id="KW-1133">Transmembrane helix</keyword>
<evidence type="ECO:0000313" key="3">
    <source>
        <dbReference type="Proteomes" id="UP000216943"/>
    </source>
</evidence>
<organism evidence="2 3">
    <name type="scientific">Mycoplasmopsis agassizii</name>
    <dbReference type="NCBI Taxonomy" id="33922"/>
    <lineage>
        <taxon>Bacteria</taxon>
        <taxon>Bacillati</taxon>
        <taxon>Mycoplasmatota</taxon>
        <taxon>Mycoplasmoidales</taxon>
        <taxon>Metamycoplasmataceae</taxon>
        <taxon>Mycoplasmopsis</taxon>
    </lineage>
</organism>
<feature type="transmembrane region" description="Helical" evidence="1">
    <location>
        <begin position="12"/>
        <end position="34"/>
    </location>
</feature>
<dbReference type="OrthoDB" id="9905089at2"/>
<protein>
    <submittedName>
        <fullName evidence="2">Uncharacterized protein</fullName>
    </submittedName>
</protein>
<comment type="caution">
    <text evidence="2">The sequence shown here is derived from an EMBL/GenBank/DDBJ whole genome shotgun (WGS) entry which is preliminary data.</text>
</comment>
<dbReference type="Proteomes" id="UP000216943">
    <property type="component" value="Unassembled WGS sequence"/>
</dbReference>
<keyword evidence="1" id="KW-0812">Transmembrane</keyword>
<name>A0A269THR0_9BACT</name>
<keyword evidence="1" id="KW-0472">Membrane</keyword>
<gene>
    <name evidence="2" type="ORF">CJJ23_04375</name>
</gene>